<accession>A0ABW5N3B3</accession>
<comment type="caution">
    <text evidence="1">The sequence shown here is derived from an EMBL/GenBank/DDBJ whole genome shotgun (WGS) entry which is preliminary data.</text>
</comment>
<organism evidence="1 2">
    <name type="scientific">Aquimarina hainanensis</name>
    <dbReference type="NCBI Taxonomy" id="1578017"/>
    <lineage>
        <taxon>Bacteria</taxon>
        <taxon>Pseudomonadati</taxon>
        <taxon>Bacteroidota</taxon>
        <taxon>Flavobacteriia</taxon>
        <taxon>Flavobacteriales</taxon>
        <taxon>Flavobacteriaceae</taxon>
        <taxon>Aquimarina</taxon>
    </lineage>
</organism>
<protein>
    <submittedName>
        <fullName evidence="1">Uncharacterized protein</fullName>
    </submittedName>
</protein>
<sequence>MRIVFSILLFISFAIRPTMEISSILYYQLNIDYIVEKYCVNKKRPMLNCNGKCFLNKQLNIQKQSSSDQNDGIVINAETFLPLYFEKNKSYALHYASLTSLQKNNWSLKELHPFDIIRSIDHPPNKA</sequence>
<dbReference type="Proteomes" id="UP001597459">
    <property type="component" value="Unassembled WGS sequence"/>
</dbReference>
<dbReference type="EMBL" id="JBHULX010000003">
    <property type="protein sequence ID" value="MFD2589997.1"/>
    <property type="molecule type" value="Genomic_DNA"/>
</dbReference>
<evidence type="ECO:0000313" key="2">
    <source>
        <dbReference type="Proteomes" id="UP001597459"/>
    </source>
</evidence>
<dbReference type="RefSeq" id="WP_176029519.1">
    <property type="nucleotide sequence ID" value="NZ_JBHULX010000003.1"/>
</dbReference>
<evidence type="ECO:0000313" key="1">
    <source>
        <dbReference type="EMBL" id="MFD2589997.1"/>
    </source>
</evidence>
<gene>
    <name evidence="1" type="ORF">ACFSTE_04095</name>
</gene>
<reference evidence="2" key="1">
    <citation type="journal article" date="2019" name="Int. J. Syst. Evol. Microbiol.">
        <title>The Global Catalogue of Microorganisms (GCM) 10K type strain sequencing project: providing services to taxonomists for standard genome sequencing and annotation.</title>
        <authorList>
            <consortium name="The Broad Institute Genomics Platform"/>
            <consortium name="The Broad Institute Genome Sequencing Center for Infectious Disease"/>
            <person name="Wu L."/>
            <person name="Ma J."/>
        </authorList>
    </citation>
    <scope>NUCLEOTIDE SEQUENCE [LARGE SCALE GENOMIC DNA]</scope>
    <source>
        <strain evidence="2">KCTC 42423</strain>
    </source>
</reference>
<proteinExistence type="predicted"/>
<keyword evidence="2" id="KW-1185">Reference proteome</keyword>
<name>A0ABW5N3B3_9FLAO</name>